<organism evidence="2 3">
    <name type="scientific">Paraphoma chrysanthemicola</name>
    <dbReference type="NCBI Taxonomy" id="798071"/>
    <lineage>
        <taxon>Eukaryota</taxon>
        <taxon>Fungi</taxon>
        <taxon>Dikarya</taxon>
        <taxon>Ascomycota</taxon>
        <taxon>Pezizomycotina</taxon>
        <taxon>Dothideomycetes</taxon>
        <taxon>Pleosporomycetidae</taxon>
        <taxon>Pleosporales</taxon>
        <taxon>Pleosporineae</taxon>
        <taxon>Phaeosphaeriaceae</taxon>
        <taxon>Paraphoma</taxon>
    </lineage>
</organism>
<reference evidence="2" key="1">
    <citation type="journal article" date="2021" name="Nat. Commun.">
        <title>Genetic determinants of endophytism in the Arabidopsis root mycobiome.</title>
        <authorList>
            <person name="Mesny F."/>
            <person name="Miyauchi S."/>
            <person name="Thiergart T."/>
            <person name="Pickel B."/>
            <person name="Atanasova L."/>
            <person name="Karlsson M."/>
            <person name="Huettel B."/>
            <person name="Barry K.W."/>
            <person name="Haridas S."/>
            <person name="Chen C."/>
            <person name="Bauer D."/>
            <person name="Andreopoulos W."/>
            <person name="Pangilinan J."/>
            <person name="LaButti K."/>
            <person name="Riley R."/>
            <person name="Lipzen A."/>
            <person name="Clum A."/>
            <person name="Drula E."/>
            <person name="Henrissat B."/>
            <person name="Kohler A."/>
            <person name="Grigoriev I.V."/>
            <person name="Martin F.M."/>
            <person name="Hacquard S."/>
        </authorList>
    </citation>
    <scope>NUCLEOTIDE SEQUENCE</scope>
    <source>
        <strain evidence="2">MPI-SDFR-AT-0120</strain>
    </source>
</reference>
<feature type="region of interest" description="Disordered" evidence="1">
    <location>
        <begin position="334"/>
        <end position="417"/>
    </location>
</feature>
<name>A0A8K0QRP0_9PLEO</name>
<feature type="compositionally biased region" description="Low complexity" evidence="1">
    <location>
        <begin position="358"/>
        <end position="376"/>
    </location>
</feature>
<proteinExistence type="predicted"/>
<sequence>MVTTRSASGASSLQRQTTTDGDAVAKQTQREEQNLKLAQASEDARGVSIGDMKNEIVLVQTLRTLQKLLGRPDPGSHLQTLQAHRKRFLDAIDILLNIPFSVTTMRSRDPAEDDIEEFVFEAFVARHFSDRHKSRGRKASPSPTNKPIRSWLHDVQAFSIASALYDDSIACPEAMPVVCRMNEFLRNQIGRIWIKMSTFVFVTKSPTGWDQERDWLEAFLATFPGEPAANTLVETVYFPNLLRKGDQPPPFYMMEEYRQFQKEFPEHGNTALRELARALAEGCKREGRSSSTVVLIDWASEWDSLEEPNYEGAIQDDEAGNKRPALSGCHWQFPERHISNPSTHLGPQQGRGWRSALPSRTPAHARATAAAIPARTGQGTTLRHRLSKGPRGSKRPSLQASAPASRKSGIGHSEVDGGRVARLQRTQAYREGTAPFFCGGDYATAPFPTGHEAVLNTGATTVGVAQATHAPPWSV</sequence>
<dbReference type="EMBL" id="JAGMVJ010000037">
    <property type="protein sequence ID" value="KAH7067062.1"/>
    <property type="molecule type" value="Genomic_DNA"/>
</dbReference>
<keyword evidence="3" id="KW-1185">Reference proteome</keyword>
<evidence type="ECO:0000313" key="2">
    <source>
        <dbReference type="EMBL" id="KAH7067062.1"/>
    </source>
</evidence>
<comment type="caution">
    <text evidence="2">The sequence shown here is derived from an EMBL/GenBank/DDBJ whole genome shotgun (WGS) entry which is preliminary data.</text>
</comment>
<protein>
    <submittedName>
        <fullName evidence="2">Uncharacterized protein</fullName>
    </submittedName>
</protein>
<dbReference type="Proteomes" id="UP000813461">
    <property type="component" value="Unassembled WGS sequence"/>
</dbReference>
<feature type="compositionally biased region" description="Basic residues" evidence="1">
    <location>
        <begin position="382"/>
        <end position="394"/>
    </location>
</feature>
<accession>A0A8K0QRP0</accession>
<feature type="compositionally biased region" description="Polar residues" evidence="1">
    <location>
        <begin position="1"/>
        <end position="20"/>
    </location>
</feature>
<evidence type="ECO:0000313" key="3">
    <source>
        <dbReference type="Proteomes" id="UP000813461"/>
    </source>
</evidence>
<dbReference type="AlphaFoldDB" id="A0A8K0QRP0"/>
<gene>
    <name evidence="2" type="ORF">FB567DRAFT_555831</name>
</gene>
<evidence type="ECO:0000256" key="1">
    <source>
        <dbReference type="SAM" id="MobiDB-lite"/>
    </source>
</evidence>
<feature type="region of interest" description="Disordered" evidence="1">
    <location>
        <begin position="1"/>
        <end position="30"/>
    </location>
</feature>